<evidence type="ECO:0000313" key="1">
    <source>
        <dbReference type="EMBL" id="MBB3986334.1"/>
    </source>
</evidence>
<proteinExistence type="predicted"/>
<reference evidence="1 2" key="1">
    <citation type="submission" date="2020-08" db="EMBL/GenBank/DDBJ databases">
        <title>Genomic Encyclopedia of Type Strains, Phase IV (KMG-IV): sequencing the most valuable type-strain genomes for metagenomic binning, comparative biology and taxonomic classification.</title>
        <authorList>
            <person name="Goeker M."/>
        </authorList>
    </citation>
    <scope>NUCLEOTIDE SEQUENCE [LARGE SCALE GENOMIC DNA]</scope>
    <source>
        <strain evidence="1 2">DSM 102235</strain>
    </source>
</reference>
<dbReference type="RefSeq" id="WP_183966641.1">
    <property type="nucleotide sequence ID" value="NZ_BAABBZ010000002.1"/>
</dbReference>
<dbReference type="AlphaFoldDB" id="A0A7W6DPD7"/>
<evidence type="ECO:0008006" key="3">
    <source>
        <dbReference type="Google" id="ProtNLM"/>
    </source>
</evidence>
<protein>
    <recommendedName>
        <fullName evidence="3">Apea-like HEPN domain-containing protein</fullName>
    </recommendedName>
</protein>
<organism evidence="1 2">
    <name type="scientific">Sagittula marina</name>
    <dbReference type="NCBI Taxonomy" id="943940"/>
    <lineage>
        <taxon>Bacteria</taxon>
        <taxon>Pseudomonadati</taxon>
        <taxon>Pseudomonadota</taxon>
        <taxon>Alphaproteobacteria</taxon>
        <taxon>Rhodobacterales</taxon>
        <taxon>Roseobacteraceae</taxon>
        <taxon>Sagittula</taxon>
    </lineage>
</organism>
<accession>A0A7W6DPD7</accession>
<comment type="caution">
    <text evidence="1">The sequence shown here is derived from an EMBL/GenBank/DDBJ whole genome shotgun (WGS) entry which is preliminary data.</text>
</comment>
<name>A0A7W6DPD7_9RHOB</name>
<evidence type="ECO:0000313" key="2">
    <source>
        <dbReference type="Proteomes" id="UP000541426"/>
    </source>
</evidence>
<keyword evidence="2" id="KW-1185">Reference proteome</keyword>
<dbReference type="EMBL" id="JACIEJ010000006">
    <property type="protein sequence ID" value="MBB3986334.1"/>
    <property type="molecule type" value="Genomic_DNA"/>
</dbReference>
<gene>
    <name evidence="1" type="ORF">GGQ68_002673</name>
</gene>
<dbReference type="Proteomes" id="UP000541426">
    <property type="component" value="Unassembled WGS sequence"/>
</dbReference>
<sequence length="335" mass="38261">MPAVYFLKQWELPEYYFGRVGVTELSFADPDSAFSLKIRQKPGSPMMGFSMSGKTQRDFPEVDEIGKFIDAFERGDFDAYCWHDLSEGLRQICEEADDEIRTKAMRVISLWRWRDKAAGPVEIIDKPSVSPELYWRLETSGKYQGVPRPEGIFACIDRNASRGFDPRTIETEAFNKLWAEAKCGEPLGHQMLREALQISHHSPNAALLISYSALEVGLKQHLSTQIPGAEWILKEAPTPPVPKIFKHYLPEVHGCQGVFKIAGERLRLWKTLEEFTKARNALAHRGTTDEVKLVIYLQLTQNLLYLLDWLAGHTWAEDNFSPEFRNAFCPKNSPP</sequence>